<dbReference type="RefSeq" id="WP_262563035.1">
    <property type="nucleotide sequence ID" value="NZ_JAOQJF010000010.1"/>
</dbReference>
<evidence type="ECO:0000256" key="2">
    <source>
        <dbReference type="SAM" id="MobiDB-lite"/>
    </source>
</evidence>
<dbReference type="PANTHER" id="PTHR41313">
    <property type="entry name" value="ADENINE-SPECIFIC METHYLTRANSFERASE"/>
    <property type="match status" value="1"/>
</dbReference>
<keyword evidence="5" id="KW-1185">Reference proteome</keyword>
<evidence type="ECO:0000259" key="3">
    <source>
        <dbReference type="PROSITE" id="PS51194"/>
    </source>
</evidence>
<gene>
    <name evidence="4" type="ORF">OCV69_06790</name>
</gene>
<feature type="compositionally biased region" description="Basic and acidic residues" evidence="2">
    <location>
        <begin position="428"/>
        <end position="440"/>
    </location>
</feature>
<evidence type="ECO:0000313" key="4">
    <source>
        <dbReference type="EMBL" id="MCU6799638.1"/>
    </source>
</evidence>
<sequence length="440" mass="49402">PQTKAPASKAAKTLDNPLLHALEGAVPLPEQEPAFTVYDDIRQKLIAQGMPADQIAFIHEANTEVRKKELFSKVRTGQVRVLMGSTAKMGAGTNVQDRLVALHDLDCPWRPGDLAQRKGRIERQGNQNPLVHVYRYVTEGTFDAYLWQTVENKQKFISQIMTSKSPVRSCDDVDETALSFAEIKALCAGDPRIKERMDLDVEVSRLKLMKADHQSKQYRLEDQLLKYFPEEIEKHKGFIKGFESDLEVLAAHPHPEDGFAGMEIRGDLLTDKENAGAALLDACKEVKTSDPVQIGSYRGYAMSVEFSAWKQEYTLLLKGQMTHRATLGTDPRGNLTRIDNALAQMPQRLEAAKAQLDNLYQQQAAAKEEVGKPFLYEEELRSKNARLVELDTLLNIDGKGQAHDEAVVAKSTRPSVLNHLKRPVPSRSTDKKPKQHEEVR</sequence>
<dbReference type="InterPro" id="IPR001650">
    <property type="entry name" value="Helicase_C-like"/>
</dbReference>
<organism evidence="4 5">
    <name type="scientific">Alitiscatomonas aceti</name>
    <dbReference type="NCBI Taxonomy" id="2981724"/>
    <lineage>
        <taxon>Bacteria</taxon>
        <taxon>Bacillati</taxon>
        <taxon>Bacillota</taxon>
        <taxon>Clostridia</taxon>
        <taxon>Lachnospirales</taxon>
        <taxon>Lachnospiraceae</taxon>
        <taxon>Alitiscatomonas</taxon>
    </lineage>
</organism>
<keyword evidence="1" id="KW-0175">Coiled coil</keyword>
<evidence type="ECO:0000256" key="1">
    <source>
        <dbReference type="SAM" id="Coils"/>
    </source>
</evidence>
<reference evidence="4 5" key="1">
    <citation type="journal article" date="2021" name="ISME Commun">
        <title>Automated analysis of genomic sequences facilitates high-throughput and comprehensive description of bacteria.</title>
        <authorList>
            <person name="Hitch T.C.A."/>
        </authorList>
    </citation>
    <scope>NUCLEOTIDE SEQUENCE [LARGE SCALE GENOMIC DNA]</scope>
    <source>
        <strain evidence="5">f_CCE</strain>
    </source>
</reference>
<accession>A0ABT2UYC3</accession>
<feature type="region of interest" description="Disordered" evidence="2">
    <location>
        <begin position="407"/>
        <end position="440"/>
    </location>
</feature>
<dbReference type="InterPro" id="IPR052933">
    <property type="entry name" value="DNA_Protect_Modify"/>
</dbReference>
<dbReference type="SUPFAM" id="SSF52540">
    <property type="entry name" value="P-loop containing nucleoside triphosphate hydrolases"/>
    <property type="match status" value="1"/>
</dbReference>
<keyword evidence="4" id="KW-0067">ATP-binding</keyword>
<dbReference type="Proteomes" id="UP001652395">
    <property type="component" value="Unassembled WGS sequence"/>
</dbReference>
<evidence type="ECO:0000313" key="5">
    <source>
        <dbReference type="Proteomes" id="UP001652395"/>
    </source>
</evidence>
<name>A0ABT2UYC3_9FIRM</name>
<dbReference type="Gene3D" id="3.40.50.300">
    <property type="entry name" value="P-loop containing nucleotide triphosphate hydrolases"/>
    <property type="match status" value="1"/>
</dbReference>
<dbReference type="InterPro" id="IPR027417">
    <property type="entry name" value="P-loop_NTPase"/>
</dbReference>
<keyword evidence="4" id="KW-0378">Hydrolase</keyword>
<feature type="coiled-coil region" evidence="1">
    <location>
        <begin position="342"/>
        <end position="369"/>
    </location>
</feature>
<comment type="caution">
    <text evidence="4">The sequence shown here is derived from an EMBL/GenBank/DDBJ whole genome shotgun (WGS) entry which is preliminary data.</text>
</comment>
<proteinExistence type="predicted"/>
<dbReference type="PANTHER" id="PTHR41313:SF1">
    <property type="entry name" value="DNA METHYLASE ADENINE-SPECIFIC DOMAIN-CONTAINING PROTEIN"/>
    <property type="match status" value="1"/>
</dbReference>
<dbReference type="GO" id="GO:0004386">
    <property type="term" value="F:helicase activity"/>
    <property type="evidence" value="ECO:0007669"/>
    <property type="project" value="UniProtKB-KW"/>
</dbReference>
<keyword evidence="4" id="KW-0347">Helicase</keyword>
<feature type="non-terminal residue" evidence="4">
    <location>
        <position position="1"/>
    </location>
</feature>
<protein>
    <submittedName>
        <fullName evidence="4">Helicase C-terminal domain-containing protein</fullName>
    </submittedName>
</protein>
<dbReference type="PROSITE" id="PS51194">
    <property type="entry name" value="HELICASE_CTER"/>
    <property type="match status" value="1"/>
</dbReference>
<dbReference type="EMBL" id="JAOQJF010000010">
    <property type="protein sequence ID" value="MCU6799638.1"/>
    <property type="molecule type" value="Genomic_DNA"/>
</dbReference>
<feature type="domain" description="Helicase C-terminal" evidence="3">
    <location>
        <begin position="13"/>
        <end position="168"/>
    </location>
</feature>
<keyword evidence="4" id="KW-0547">Nucleotide-binding</keyword>